<gene>
    <name evidence="1" type="ORF">HAX54_051474</name>
</gene>
<accession>A0ABS8WPU9</accession>
<reference evidence="1 2" key="1">
    <citation type="journal article" date="2021" name="BMC Genomics">
        <title>Datura genome reveals duplications of psychoactive alkaloid biosynthetic genes and high mutation rate following tissue culture.</title>
        <authorList>
            <person name="Rajewski A."/>
            <person name="Carter-House D."/>
            <person name="Stajich J."/>
            <person name="Litt A."/>
        </authorList>
    </citation>
    <scope>NUCLEOTIDE SEQUENCE [LARGE SCALE GENOMIC DNA]</scope>
    <source>
        <strain evidence="1">AR-01</strain>
    </source>
</reference>
<name>A0ABS8WPU9_DATST</name>
<comment type="caution">
    <text evidence="1">The sequence shown here is derived from an EMBL/GenBank/DDBJ whole genome shotgun (WGS) entry which is preliminary data.</text>
</comment>
<organism evidence="1 2">
    <name type="scientific">Datura stramonium</name>
    <name type="common">Jimsonweed</name>
    <name type="synonym">Common thornapple</name>
    <dbReference type="NCBI Taxonomy" id="4076"/>
    <lineage>
        <taxon>Eukaryota</taxon>
        <taxon>Viridiplantae</taxon>
        <taxon>Streptophyta</taxon>
        <taxon>Embryophyta</taxon>
        <taxon>Tracheophyta</taxon>
        <taxon>Spermatophyta</taxon>
        <taxon>Magnoliopsida</taxon>
        <taxon>eudicotyledons</taxon>
        <taxon>Gunneridae</taxon>
        <taxon>Pentapetalae</taxon>
        <taxon>asterids</taxon>
        <taxon>lamiids</taxon>
        <taxon>Solanales</taxon>
        <taxon>Solanaceae</taxon>
        <taxon>Solanoideae</taxon>
        <taxon>Datureae</taxon>
        <taxon>Datura</taxon>
    </lineage>
</organism>
<feature type="non-terminal residue" evidence="1">
    <location>
        <position position="65"/>
    </location>
</feature>
<keyword evidence="2" id="KW-1185">Reference proteome</keyword>
<sequence length="65" mass="7640">MIIFIAKKKALEMRLTDLEKYLALDIQEKCEDQDEISVFKSEDVVVDPLQCNSSKFRETTYDHKV</sequence>
<proteinExistence type="predicted"/>
<dbReference type="Proteomes" id="UP000823775">
    <property type="component" value="Unassembled WGS sequence"/>
</dbReference>
<protein>
    <submittedName>
        <fullName evidence="1">Uncharacterized protein</fullName>
    </submittedName>
</protein>
<evidence type="ECO:0000313" key="2">
    <source>
        <dbReference type="Proteomes" id="UP000823775"/>
    </source>
</evidence>
<dbReference type="EMBL" id="JACEIK010009176">
    <property type="protein sequence ID" value="MCE3052051.1"/>
    <property type="molecule type" value="Genomic_DNA"/>
</dbReference>
<evidence type="ECO:0000313" key="1">
    <source>
        <dbReference type="EMBL" id="MCE3052051.1"/>
    </source>
</evidence>